<organism evidence="3">
    <name type="scientific">hydrothermal vent metagenome</name>
    <dbReference type="NCBI Taxonomy" id="652676"/>
    <lineage>
        <taxon>unclassified sequences</taxon>
        <taxon>metagenomes</taxon>
        <taxon>ecological metagenomes</taxon>
    </lineage>
</organism>
<name>A0A3B0T211_9ZZZZ</name>
<dbReference type="GO" id="GO:0006751">
    <property type="term" value="P:glutathione catabolic process"/>
    <property type="evidence" value="ECO:0007669"/>
    <property type="project" value="InterPro"/>
</dbReference>
<dbReference type="PANTHER" id="PTHR12192:SF2">
    <property type="entry name" value="GLUTATHIONE-SPECIFIC GAMMA-GLUTAMYLCYCLOTRANSFERASE 2"/>
    <property type="match status" value="1"/>
</dbReference>
<evidence type="ECO:0000256" key="1">
    <source>
        <dbReference type="ARBA" id="ARBA00012344"/>
    </source>
</evidence>
<gene>
    <name evidence="3" type="ORF">MNBD_ALPHA09-1020</name>
</gene>
<accession>A0A3B0T211</accession>
<dbReference type="InterPro" id="IPR013024">
    <property type="entry name" value="GGCT-like"/>
</dbReference>
<reference evidence="3" key="1">
    <citation type="submission" date="2018-06" db="EMBL/GenBank/DDBJ databases">
        <authorList>
            <person name="Zhirakovskaya E."/>
        </authorList>
    </citation>
    <scope>NUCLEOTIDE SEQUENCE</scope>
</reference>
<dbReference type="PANTHER" id="PTHR12192">
    <property type="entry name" value="CATION TRANSPORT PROTEIN CHAC-RELATED"/>
    <property type="match status" value="1"/>
</dbReference>
<dbReference type="InterPro" id="IPR036568">
    <property type="entry name" value="GGCT-like_sf"/>
</dbReference>
<dbReference type="GO" id="GO:0061928">
    <property type="term" value="F:glutathione specific gamma-glutamylcyclotransferase activity"/>
    <property type="evidence" value="ECO:0007669"/>
    <property type="project" value="UniProtKB-EC"/>
</dbReference>
<sequence>MDNDLWVFGYGSLIWRPGFEFVEQRPALLRGLHRSLCLYSHVHRGTPERPGIVAGLDHGGACRGVAFRVARQNGDAVLAYLREREQMNYCYLEQYRTIHLDGEVDGHGRRQSVTALCFVINRAHEQYCGALGLEEKAALVLDGRGVSGHAIDYLENLIASLEGLGIHDEGLVRLRACANKTKT</sequence>
<proteinExistence type="predicted"/>
<dbReference type="Pfam" id="PF04752">
    <property type="entry name" value="ChaC"/>
    <property type="match status" value="1"/>
</dbReference>
<dbReference type="EMBL" id="UOEM01000023">
    <property type="protein sequence ID" value="VAW10960.1"/>
    <property type="molecule type" value="Genomic_DNA"/>
</dbReference>
<dbReference type="GO" id="GO:0005737">
    <property type="term" value="C:cytoplasm"/>
    <property type="evidence" value="ECO:0007669"/>
    <property type="project" value="TreeGrafter"/>
</dbReference>
<evidence type="ECO:0000256" key="2">
    <source>
        <dbReference type="ARBA" id="ARBA00023239"/>
    </source>
</evidence>
<dbReference type="EC" id="4.3.2.7" evidence="1"/>
<dbReference type="CDD" id="cd06661">
    <property type="entry name" value="GGCT_like"/>
    <property type="match status" value="1"/>
</dbReference>
<dbReference type="SUPFAM" id="SSF110857">
    <property type="entry name" value="Gamma-glutamyl cyclotransferase-like"/>
    <property type="match status" value="1"/>
</dbReference>
<keyword evidence="2" id="KW-0456">Lyase</keyword>
<dbReference type="Gene3D" id="3.10.490.10">
    <property type="entry name" value="Gamma-glutamyl cyclotransferase-like"/>
    <property type="match status" value="1"/>
</dbReference>
<protein>
    <recommendedName>
        <fullName evidence="1">glutathione-specific gamma-glutamylcyclotransferase</fullName>
        <ecNumber evidence="1">4.3.2.7</ecNumber>
    </recommendedName>
</protein>
<dbReference type="AlphaFoldDB" id="A0A3B0T211"/>
<evidence type="ECO:0000313" key="3">
    <source>
        <dbReference type="EMBL" id="VAW10960.1"/>
    </source>
</evidence>
<dbReference type="InterPro" id="IPR006840">
    <property type="entry name" value="ChaC"/>
</dbReference>